<evidence type="ECO:0000256" key="2">
    <source>
        <dbReference type="ARBA" id="ARBA00005810"/>
    </source>
</evidence>
<dbReference type="PANTHER" id="PTHR43071">
    <property type="entry name" value="2-AMINO-4-HYDROXY-6-HYDROXYMETHYLDIHYDROPTERIDINE PYROPHOSPHOKINASE"/>
    <property type="match status" value="1"/>
</dbReference>
<dbReference type="EMBL" id="LN827929">
    <property type="protein sequence ID" value="CEZ19985.1"/>
    <property type="molecule type" value="Genomic_DNA"/>
</dbReference>
<comment type="similarity">
    <text evidence="2">Belongs to the HPPK family.</text>
</comment>
<dbReference type="AlphaFoldDB" id="A0A0D6EWA0"/>
<keyword evidence="5 14" id="KW-0808">Transferase</keyword>
<dbReference type="GO" id="GO:0046656">
    <property type="term" value="P:folic acid biosynthetic process"/>
    <property type="evidence" value="ECO:0007669"/>
    <property type="project" value="UniProtKB-KW"/>
</dbReference>
<evidence type="ECO:0000256" key="8">
    <source>
        <dbReference type="ARBA" id="ARBA00022840"/>
    </source>
</evidence>
<evidence type="ECO:0000256" key="1">
    <source>
        <dbReference type="ARBA" id="ARBA00005051"/>
    </source>
</evidence>
<evidence type="ECO:0000256" key="4">
    <source>
        <dbReference type="ARBA" id="ARBA00016218"/>
    </source>
</evidence>
<keyword evidence="6" id="KW-0547">Nucleotide-binding</keyword>
<evidence type="ECO:0000256" key="12">
    <source>
        <dbReference type="ARBA" id="ARBA00033413"/>
    </source>
</evidence>
<comment type="function">
    <text evidence="10">Catalyzes the transfer of pyrophosphate from adenosine triphosphate (ATP) to 6-hydroxymethyl-7,8-dihydropterin, an enzymatic step in folate biosynthesis pathway.</text>
</comment>
<gene>
    <name evidence="14" type="primary">folK</name>
    <name evidence="14" type="ORF">BN1208_1104</name>
</gene>
<feature type="domain" description="7,8-dihydro-6-hydroxymethylpterin-pyrophosphokinase" evidence="13">
    <location>
        <begin position="6"/>
        <end position="133"/>
    </location>
</feature>
<dbReference type="GO" id="GO:0005524">
    <property type="term" value="F:ATP binding"/>
    <property type="evidence" value="ECO:0007669"/>
    <property type="project" value="UniProtKB-KW"/>
</dbReference>
<organism evidence="14 15">
    <name type="scientific">Candidatus Methylopumilus planktonicus</name>
    <dbReference type="NCBI Taxonomy" id="1581557"/>
    <lineage>
        <taxon>Bacteria</taxon>
        <taxon>Pseudomonadati</taxon>
        <taxon>Pseudomonadota</taxon>
        <taxon>Betaproteobacteria</taxon>
        <taxon>Nitrosomonadales</taxon>
        <taxon>Methylophilaceae</taxon>
        <taxon>Candidatus Methylopumilus</taxon>
    </lineage>
</organism>
<dbReference type="NCBIfam" id="TIGR01498">
    <property type="entry name" value="folK"/>
    <property type="match status" value="1"/>
</dbReference>
<keyword evidence="9" id="KW-0289">Folate biosynthesis</keyword>
<proteinExistence type="inferred from homology"/>
<evidence type="ECO:0000256" key="5">
    <source>
        <dbReference type="ARBA" id="ARBA00022679"/>
    </source>
</evidence>
<protein>
    <recommendedName>
        <fullName evidence="4">2-amino-4-hydroxy-6-hydroxymethyldihydropteridine pyrophosphokinase</fullName>
        <ecNumber evidence="3">2.7.6.3</ecNumber>
    </recommendedName>
    <alternativeName>
        <fullName evidence="11">6-hydroxymethyl-7,8-dihydropterin pyrophosphokinase</fullName>
    </alternativeName>
    <alternativeName>
        <fullName evidence="12">7,8-dihydro-6-hydroxymethylpterin-pyrophosphokinase</fullName>
    </alternativeName>
</protein>
<accession>A0A0D6EWA0</accession>
<dbReference type="GO" id="GO:0003848">
    <property type="term" value="F:2-amino-4-hydroxy-6-hydroxymethyldihydropteridine diphosphokinase activity"/>
    <property type="evidence" value="ECO:0007669"/>
    <property type="project" value="UniProtKB-EC"/>
</dbReference>
<evidence type="ECO:0000256" key="11">
    <source>
        <dbReference type="ARBA" id="ARBA00029766"/>
    </source>
</evidence>
<evidence type="ECO:0000256" key="6">
    <source>
        <dbReference type="ARBA" id="ARBA00022741"/>
    </source>
</evidence>
<evidence type="ECO:0000256" key="3">
    <source>
        <dbReference type="ARBA" id="ARBA00013253"/>
    </source>
</evidence>
<dbReference type="HOGENOM" id="CLU_097916_2_3_4"/>
<dbReference type="PANTHER" id="PTHR43071:SF1">
    <property type="entry name" value="2-AMINO-4-HYDROXY-6-HYDROXYMETHYLDIHYDROPTERIDINE PYROPHOSPHOKINASE"/>
    <property type="match status" value="1"/>
</dbReference>
<sequence>MGILAYIAVGSNLANPLNQVTTAFNEIGNMPKSKLIKKSSCYSSSPLGYKDQPDFVNAVVSIETELSPHELLLELQMIESSHKRERSFPNAPRTLDLDILLYGDLRIDEPKLTIPHPRMHERTFVIFPLQEINENISVPPFGDIAKIAKGLDPENTKRITL</sequence>
<dbReference type="CDD" id="cd00483">
    <property type="entry name" value="HPPK"/>
    <property type="match status" value="1"/>
</dbReference>
<dbReference type="OrthoDB" id="9808041at2"/>
<evidence type="ECO:0000259" key="13">
    <source>
        <dbReference type="Pfam" id="PF01288"/>
    </source>
</evidence>
<dbReference type="Gene3D" id="3.30.70.560">
    <property type="entry name" value="7,8-Dihydro-6-hydroxymethylpterin-pyrophosphokinase HPPK"/>
    <property type="match status" value="1"/>
</dbReference>
<dbReference type="UniPathway" id="UPA00077">
    <property type="reaction ID" value="UER00155"/>
</dbReference>
<dbReference type="STRING" id="1581557.BN1208_1104"/>
<keyword evidence="8" id="KW-0067">ATP-binding</keyword>
<dbReference type="SUPFAM" id="SSF55083">
    <property type="entry name" value="6-hydroxymethyl-7,8-dihydropterin pyrophosphokinase, HPPK"/>
    <property type="match status" value="1"/>
</dbReference>
<dbReference type="RefSeq" id="WP_046488653.1">
    <property type="nucleotide sequence ID" value="NZ_CP040979.1"/>
</dbReference>
<dbReference type="InterPro" id="IPR000550">
    <property type="entry name" value="Hppk"/>
</dbReference>
<evidence type="ECO:0000256" key="7">
    <source>
        <dbReference type="ARBA" id="ARBA00022777"/>
    </source>
</evidence>
<evidence type="ECO:0000313" key="15">
    <source>
        <dbReference type="Proteomes" id="UP000064007"/>
    </source>
</evidence>
<name>A0A0D6EWA0_9PROT</name>
<dbReference type="EC" id="2.7.6.3" evidence="3"/>
<dbReference type="Proteomes" id="UP000064007">
    <property type="component" value="Chromosome 1"/>
</dbReference>
<evidence type="ECO:0000256" key="10">
    <source>
        <dbReference type="ARBA" id="ARBA00029409"/>
    </source>
</evidence>
<dbReference type="Pfam" id="PF01288">
    <property type="entry name" value="HPPK"/>
    <property type="match status" value="1"/>
</dbReference>
<dbReference type="KEGG" id="mbat:BN1208_1104"/>
<dbReference type="GO" id="GO:0046654">
    <property type="term" value="P:tetrahydrofolate biosynthetic process"/>
    <property type="evidence" value="ECO:0007669"/>
    <property type="project" value="UniProtKB-UniPathway"/>
</dbReference>
<evidence type="ECO:0000256" key="9">
    <source>
        <dbReference type="ARBA" id="ARBA00022909"/>
    </source>
</evidence>
<evidence type="ECO:0000313" key="14">
    <source>
        <dbReference type="EMBL" id="CEZ19985.1"/>
    </source>
</evidence>
<reference evidence="15" key="1">
    <citation type="submission" date="2014-12" db="EMBL/GenBank/DDBJ databases">
        <authorList>
            <person name="Salcher M.M."/>
        </authorList>
    </citation>
    <scope>NUCLEOTIDE SEQUENCE [LARGE SCALE GENOMIC DNA]</scope>
    <source>
        <strain evidence="15">MMS-10A-171</strain>
    </source>
</reference>
<dbReference type="GO" id="GO:0016301">
    <property type="term" value="F:kinase activity"/>
    <property type="evidence" value="ECO:0007669"/>
    <property type="project" value="UniProtKB-KW"/>
</dbReference>
<keyword evidence="15" id="KW-1185">Reference proteome</keyword>
<dbReference type="InterPro" id="IPR035907">
    <property type="entry name" value="Hppk_sf"/>
</dbReference>
<comment type="pathway">
    <text evidence="1">Cofactor biosynthesis; tetrahydrofolate biosynthesis; 2-amino-4-hydroxy-6-hydroxymethyl-7,8-dihydropteridine diphosphate from 7,8-dihydroneopterin triphosphate: step 4/4.</text>
</comment>
<keyword evidence="7 14" id="KW-0418">Kinase</keyword>
<dbReference type="GeneID" id="99990419"/>